<keyword evidence="1" id="KW-0496">Mitochondrion</keyword>
<evidence type="ECO:0000313" key="1">
    <source>
        <dbReference type="EMBL" id="ART30832.1"/>
    </source>
</evidence>
<name>A0A1Y0B070_9LAMI</name>
<organism evidence="1">
    <name type="scientific">Utricularia reniformis</name>
    <dbReference type="NCBI Taxonomy" id="192314"/>
    <lineage>
        <taxon>Eukaryota</taxon>
        <taxon>Viridiplantae</taxon>
        <taxon>Streptophyta</taxon>
        <taxon>Embryophyta</taxon>
        <taxon>Tracheophyta</taxon>
        <taxon>Spermatophyta</taxon>
        <taxon>Magnoliopsida</taxon>
        <taxon>eudicotyledons</taxon>
        <taxon>Gunneridae</taxon>
        <taxon>Pentapetalae</taxon>
        <taxon>asterids</taxon>
        <taxon>lamiids</taxon>
        <taxon>Lamiales</taxon>
        <taxon>Lentibulariaceae</taxon>
        <taxon>Utricularia</taxon>
    </lineage>
</organism>
<accession>A0A1Y0B070</accession>
<dbReference type="AlphaFoldDB" id="A0A1Y0B070"/>
<sequence length="43" mass="4669">MMLQYPTFAELLKQVNSRGLIKFKYISCGAFLACQIASAAPGS</sequence>
<gene>
    <name evidence="1" type="ORF">AEK19_MT0576</name>
</gene>
<reference evidence="1" key="1">
    <citation type="submission" date="2017-03" db="EMBL/GenBank/DDBJ databases">
        <title>The mitochondrial genome of the carnivorous plant Utricularia reniformis (Lentibulariaceae): structure, comparative analysis and evolutionary landmarks.</title>
        <authorList>
            <person name="Silva S.R."/>
            <person name="Alvarenga D.O."/>
            <person name="Michael T.P."/>
            <person name="Miranda V.F.O."/>
            <person name="Varani A.M."/>
        </authorList>
    </citation>
    <scope>NUCLEOTIDE SEQUENCE</scope>
</reference>
<geneLocation type="mitochondrion" evidence="1"/>
<proteinExistence type="predicted"/>
<dbReference type="EMBL" id="KY774314">
    <property type="protein sequence ID" value="ART30832.1"/>
    <property type="molecule type" value="Genomic_DNA"/>
</dbReference>
<protein>
    <submittedName>
        <fullName evidence="1">Uncharacterized protein</fullName>
    </submittedName>
</protein>